<proteinExistence type="predicted"/>
<organism evidence="6 7">
    <name type="scientific">Parvimonas micra</name>
    <dbReference type="NCBI Taxonomy" id="33033"/>
    <lineage>
        <taxon>Bacteria</taxon>
        <taxon>Bacillati</taxon>
        <taxon>Bacillota</taxon>
        <taxon>Tissierellia</taxon>
        <taxon>Tissierellales</taxon>
        <taxon>Peptoniphilaceae</taxon>
        <taxon>Parvimonas</taxon>
    </lineage>
</organism>
<name>A0AAX3K6R1_9FIRM</name>
<gene>
    <name evidence="6" type="ORF">NM222_07820</name>
</gene>
<reference evidence="6" key="1">
    <citation type="submission" date="2022-07" db="EMBL/GenBank/DDBJ databases">
        <title>Parvimonas micra travels from the subgingival sulcus of the human oral cavity to the colorectal adenocarcinoma.</title>
        <authorList>
            <person name="Conde-Perez K."/>
            <person name="Buetas E."/>
            <person name="Aja-Macaya P."/>
            <person name="Martin-De Arribas E."/>
            <person name="Iglesias-Corras I."/>
            <person name="Trigo-Tasende N."/>
            <person name="Nasser-Ali M."/>
            <person name="Estevez L.S."/>
            <person name="Rumbo-Feal S."/>
            <person name="Otero-Alen B."/>
            <person name="Noguera J.F."/>
            <person name="Concha A."/>
            <person name="Pardinas-Lopez S."/>
            <person name="Carda-Dieguez M."/>
            <person name="Gomez-Randulfe I."/>
            <person name="Martinez-Lago N."/>
            <person name="Ladra S."/>
            <person name="Aparicio L.A."/>
            <person name="Bou G."/>
            <person name="Mira A."/>
            <person name="Vallejo J.A."/>
            <person name="Poza M."/>
        </authorList>
    </citation>
    <scope>NUCLEOTIDE SEQUENCE</scope>
    <source>
        <strain evidence="6">PM102KC-G-1</strain>
    </source>
</reference>
<feature type="coiled-coil region" evidence="3">
    <location>
        <begin position="653"/>
        <end position="694"/>
    </location>
</feature>
<feature type="compositionally biased region" description="Low complexity" evidence="4">
    <location>
        <begin position="813"/>
        <end position="825"/>
    </location>
</feature>
<protein>
    <submittedName>
        <fullName evidence="6">Uncharacterized protein</fullName>
    </submittedName>
</protein>
<evidence type="ECO:0000313" key="7">
    <source>
        <dbReference type="Proteomes" id="UP001210690"/>
    </source>
</evidence>
<feature type="region of interest" description="Disordered" evidence="4">
    <location>
        <begin position="813"/>
        <end position="842"/>
    </location>
</feature>
<dbReference type="GO" id="GO:0035591">
    <property type="term" value="F:signaling adaptor activity"/>
    <property type="evidence" value="ECO:0007669"/>
    <property type="project" value="TreeGrafter"/>
</dbReference>
<dbReference type="Proteomes" id="UP001210690">
    <property type="component" value="Chromosome"/>
</dbReference>
<evidence type="ECO:0000256" key="5">
    <source>
        <dbReference type="SAM" id="Phobius"/>
    </source>
</evidence>
<dbReference type="InterPro" id="IPR052574">
    <property type="entry name" value="CDIRP"/>
</dbReference>
<evidence type="ECO:0000256" key="2">
    <source>
        <dbReference type="ARBA" id="ARBA00022737"/>
    </source>
</evidence>
<dbReference type="AlphaFoldDB" id="A0AAX3K6R1"/>
<dbReference type="PANTHER" id="PTHR47566:SF1">
    <property type="entry name" value="PROTEIN NUD1"/>
    <property type="match status" value="1"/>
</dbReference>
<dbReference type="Gene3D" id="1.20.1270.90">
    <property type="entry name" value="AF1782-like"/>
    <property type="match status" value="1"/>
</dbReference>
<dbReference type="RefSeq" id="WP_269755195.1">
    <property type="nucleotide sequence ID" value="NZ_CP101412.1"/>
</dbReference>
<keyword evidence="5" id="KW-1133">Transmembrane helix</keyword>
<keyword evidence="2" id="KW-0677">Repeat</keyword>
<keyword evidence="3" id="KW-0175">Coiled coil</keyword>
<keyword evidence="5" id="KW-0472">Membrane</keyword>
<evidence type="ECO:0000313" key="6">
    <source>
        <dbReference type="EMBL" id="WBB30846.1"/>
    </source>
</evidence>
<dbReference type="Gene3D" id="3.80.10.10">
    <property type="entry name" value="Ribonuclease Inhibitor"/>
    <property type="match status" value="1"/>
</dbReference>
<dbReference type="EMBL" id="CP101412">
    <property type="protein sequence ID" value="WBB30846.1"/>
    <property type="molecule type" value="Genomic_DNA"/>
</dbReference>
<dbReference type="PANTHER" id="PTHR47566">
    <property type="match status" value="1"/>
</dbReference>
<keyword evidence="5" id="KW-0812">Transmembrane</keyword>
<evidence type="ECO:0000256" key="3">
    <source>
        <dbReference type="SAM" id="Coils"/>
    </source>
</evidence>
<feature type="transmembrane region" description="Helical" evidence="5">
    <location>
        <begin position="850"/>
        <end position="869"/>
    </location>
</feature>
<evidence type="ECO:0000256" key="4">
    <source>
        <dbReference type="SAM" id="MobiDB-lite"/>
    </source>
</evidence>
<accession>A0AAX3K6R1</accession>
<dbReference type="InterPro" id="IPR032675">
    <property type="entry name" value="LRR_dom_sf"/>
</dbReference>
<sequence>MKKKLLLMLMVGSIILPSVVFWGSPKHEVVAEKKEQTVNLNVVPHVNGHKLKDFSKIDVDALKVGVSYFDSTYNEIKLFSEQNDKNLVIRKIPKNTQGVMLYANNQEEINEYGVRVKSADFNYYNGKTVPIFESIDNEDPHYLNTKEDSYLAINYELKYDLKLNFENEEFAKNVEIELLDHDNRHVDIQKEIKGNSVIIKNIEYNPVKSSLKLKLDNKVFKLKSNENASANEQESNVFMLTPSFKNKKVNAEKHLEVSVDLEEFKKEVSKPLNIPDKALRQEIYKQNFEIYKHIPADVDENKAKANFDIYESQVEYIKKLMIAENVDATGVEKLINVNILEVKGKKHNNFNFSTFKKLEYLDINKVGIETLDVSALEHLKSIKANDNNLKEIKFNLTNKIEWLDLKGNNFTNGLDFTKLTSLKHLDLSDQKEKLKNIDITPLINLTELKLERHNLKKLDLSKNTELLSLSLDNNKEDDMGLTEIDLSNNKKLMAIYLKENKLSELKLKNLLLSGLNIHGNRLTTIDLSTVEFKKDYSYFDSIQRVKYKTNNLTKIDMSKIVGKENLDKVKVDEKDTNLSYDKNTGILNISSNNPKGFKYIYNTGNSGTFSAMVVNVELELDETKPEVNKEALQKAVEKAKDPETTKGKTEESVEVMNKVLKKAEEILAKADATQEEVNKAEEELTASINNLKDKPNLPKVEKVELKNEDGSIVVTGDTNTLNKDWKVLTKGVNPSELVGKEYDAYDINLKDANNGETQPRGEVTVTIKVKLKVEKLYHIDGGLKEIPFTYENGKITFKTNHFSVYAVVYGNKQNDNSKPSSNNNKSGKDAGKSKNSIKKNKLPRTNISGGLSYMITSILALGVAGAVGYKKKY</sequence>
<keyword evidence="1" id="KW-0433">Leucine-rich repeat</keyword>
<dbReference type="SUPFAM" id="SSF52058">
    <property type="entry name" value="L domain-like"/>
    <property type="match status" value="1"/>
</dbReference>
<evidence type="ECO:0000256" key="1">
    <source>
        <dbReference type="ARBA" id="ARBA00022614"/>
    </source>
</evidence>